<evidence type="ECO:0000313" key="1">
    <source>
        <dbReference type="EMBL" id="CAG8841973.1"/>
    </source>
</evidence>
<evidence type="ECO:0000313" key="2">
    <source>
        <dbReference type="Proteomes" id="UP000789901"/>
    </source>
</evidence>
<gene>
    <name evidence="1" type="ORF">GMARGA_LOCUS35734</name>
</gene>
<name>A0ABN7WXR9_GIGMA</name>
<dbReference type="Proteomes" id="UP000789901">
    <property type="component" value="Unassembled WGS sequence"/>
</dbReference>
<feature type="non-terminal residue" evidence="1">
    <location>
        <position position="87"/>
    </location>
</feature>
<comment type="caution">
    <text evidence="1">The sequence shown here is derived from an EMBL/GenBank/DDBJ whole genome shotgun (WGS) entry which is preliminary data.</text>
</comment>
<reference evidence="1 2" key="1">
    <citation type="submission" date="2021-06" db="EMBL/GenBank/DDBJ databases">
        <authorList>
            <person name="Kallberg Y."/>
            <person name="Tangrot J."/>
            <person name="Rosling A."/>
        </authorList>
    </citation>
    <scope>NUCLEOTIDE SEQUENCE [LARGE SCALE GENOMIC DNA]</scope>
    <source>
        <strain evidence="1 2">120-4 pot B 10/14</strain>
    </source>
</reference>
<accession>A0ABN7WXR9</accession>
<protein>
    <submittedName>
        <fullName evidence="1">37361_t:CDS:1</fullName>
    </submittedName>
</protein>
<dbReference type="EMBL" id="CAJVQB010067508">
    <property type="protein sequence ID" value="CAG8841973.1"/>
    <property type="molecule type" value="Genomic_DNA"/>
</dbReference>
<proteinExistence type="predicted"/>
<feature type="non-terminal residue" evidence="1">
    <location>
        <position position="1"/>
    </location>
</feature>
<keyword evidence="2" id="KW-1185">Reference proteome</keyword>
<organism evidence="1 2">
    <name type="scientific">Gigaspora margarita</name>
    <dbReference type="NCBI Taxonomy" id="4874"/>
    <lineage>
        <taxon>Eukaryota</taxon>
        <taxon>Fungi</taxon>
        <taxon>Fungi incertae sedis</taxon>
        <taxon>Mucoromycota</taxon>
        <taxon>Glomeromycotina</taxon>
        <taxon>Glomeromycetes</taxon>
        <taxon>Diversisporales</taxon>
        <taxon>Gigasporaceae</taxon>
        <taxon>Gigaspora</taxon>
    </lineage>
</organism>
<sequence length="87" mass="10217">KEKLPSTPQALNFAVKYLFSCDPKDVSELCTLVKIQLKYTFPITDNELAKEFIKEIKDKYKFRWPFPLHYMTANPTKLPLLPTDHTK</sequence>